<dbReference type="EMBL" id="CACRXK020007238">
    <property type="protein sequence ID" value="CAB4011696.1"/>
    <property type="molecule type" value="Genomic_DNA"/>
</dbReference>
<reference evidence="2" key="1">
    <citation type="submission" date="2020-04" db="EMBL/GenBank/DDBJ databases">
        <authorList>
            <person name="Alioto T."/>
            <person name="Alioto T."/>
            <person name="Gomez Garrido J."/>
        </authorList>
    </citation>
    <scope>NUCLEOTIDE SEQUENCE</scope>
    <source>
        <strain evidence="2">A484AB</strain>
    </source>
</reference>
<sequence length="170" mass="19367">MNVVQLALVNNVETSKPLQKTPAPNHRNNNQFCDELHRAVHKRLTQRNLPLSGSRPSYATATSPTPQLSSETHRSLSLQQKGFGKNQMSESDYKAAQSKANKQRSQQINQEQKHKKNKNKKQKVKNNEQKAKENEQTREAHKASEEITAERQRTKKTVVIAGDSIIKYVK</sequence>
<evidence type="ECO:0000313" key="3">
    <source>
        <dbReference type="Proteomes" id="UP001152795"/>
    </source>
</evidence>
<feature type="compositionally biased region" description="Basic and acidic residues" evidence="1">
    <location>
        <begin position="125"/>
        <end position="152"/>
    </location>
</feature>
<dbReference type="AlphaFoldDB" id="A0A6S7I1V0"/>
<feature type="region of interest" description="Disordered" evidence="1">
    <location>
        <begin position="46"/>
        <end position="153"/>
    </location>
</feature>
<gene>
    <name evidence="2" type="ORF">PACLA_8A040698</name>
</gene>
<feature type="non-terminal residue" evidence="2">
    <location>
        <position position="170"/>
    </location>
</feature>
<name>A0A6S7I1V0_PARCT</name>
<comment type="caution">
    <text evidence="2">The sequence shown here is derived from an EMBL/GenBank/DDBJ whole genome shotgun (WGS) entry which is preliminary data.</text>
</comment>
<evidence type="ECO:0000256" key="1">
    <source>
        <dbReference type="SAM" id="MobiDB-lite"/>
    </source>
</evidence>
<dbReference type="Proteomes" id="UP001152795">
    <property type="component" value="Unassembled WGS sequence"/>
</dbReference>
<keyword evidence="3" id="KW-1185">Reference proteome</keyword>
<feature type="compositionally biased region" description="Polar residues" evidence="1">
    <location>
        <begin position="46"/>
        <end position="90"/>
    </location>
</feature>
<evidence type="ECO:0000313" key="2">
    <source>
        <dbReference type="EMBL" id="CAB4011696.1"/>
    </source>
</evidence>
<feature type="compositionally biased region" description="Basic residues" evidence="1">
    <location>
        <begin position="113"/>
        <end position="124"/>
    </location>
</feature>
<proteinExistence type="predicted"/>
<organism evidence="2 3">
    <name type="scientific">Paramuricea clavata</name>
    <name type="common">Red gorgonian</name>
    <name type="synonym">Violescent sea-whip</name>
    <dbReference type="NCBI Taxonomy" id="317549"/>
    <lineage>
        <taxon>Eukaryota</taxon>
        <taxon>Metazoa</taxon>
        <taxon>Cnidaria</taxon>
        <taxon>Anthozoa</taxon>
        <taxon>Octocorallia</taxon>
        <taxon>Malacalcyonacea</taxon>
        <taxon>Plexauridae</taxon>
        <taxon>Paramuricea</taxon>
    </lineage>
</organism>
<accession>A0A6S7I1V0</accession>
<protein>
    <submittedName>
        <fullName evidence="2">Uncharacterized protein</fullName>
    </submittedName>
</protein>